<proteinExistence type="predicted"/>
<feature type="non-terminal residue" evidence="2">
    <location>
        <position position="1"/>
    </location>
</feature>
<organism evidence="2 3">
    <name type="scientific">Araneus ventricosus</name>
    <name type="common">Orbweaver spider</name>
    <name type="synonym">Epeira ventricosa</name>
    <dbReference type="NCBI Taxonomy" id="182803"/>
    <lineage>
        <taxon>Eukaryota</taxon>
        <taxon>Metazoa</taxon>
        <taxon>Ecdysozoa</taxon>
        <taxon>Arthropoda</taxon>
        <taxon>Chelicerata</taxon>
        <taxon>Arachnida</taxon>
        <taxon>Araneae</taxon>
        <taxon>Araneomorphae</taxon>
        <taxon>Entelegynae</taxon>
        <taxon>Araneoidea</taxon>
        <taxon>Araneidae</taxon>
        <taxon>Araneus</taxon>
    </lineage>
</organism>
<dbReference type="EMBL" id="BGPR01035562">
    <property type="protein sequence ID" value="GBO10454.1"/>
    <property type="molecule type" value="Genomic_DNA"/>
</dbReference>
<evidence type="ECO:0000256" key="1">
    <source>
        <dbReference type="SAM" id="MobiDB-lite"/>
    </source>
</evidence>
<dbReference type="AlphaFoldDB" id="A0A4Y2UEB8"/>
<gene>
    <name evidence="2" type="ORF">AVEN_172406_1</name>
</gene>
<name>A0A4Y2UEB8_ARAVE</name>
<keyword evidence="3" id="KW-1185">Reference proteome</keyword>
<accession>A0A4Y2UEB8</accession>
<feature type="region of interest" description="Disordered" evidence="1">
    <location>
        <begin position="106"/>
        <end position="154"/>
    </location>
</feature>
<sequence length="154" mass="15582">ALHLSLLVACAFGEYTKGLSGKFPKLEDVRSAVKKAEARSLGDLKAIPEAKSDELLGFGFGDALSSIGADGSFEKSLNLPEEFGKDLGLGFGFSNDAPSPIDGLSEISSSDIGEGYGLSARGHGHGHGHGGHGGGHGHGHGHGHGDGHGHGHGK</sequence>
<protein>
    <submittedName>
        <fullName evidence="2">Uncharacterized protein</fullName>
    </submittedName>
</protein>
<feature type="compositionally biased region" description="Basic residues" evidence="1">
    <location>
        <begin position="122"/>
        <end position="142"/>
    </location>
</feature>
<dbReference type="OrthoDB" id="6436879at2759"/>
<dbReference type="Proteomes" id="UP000499080">
    <property type="component" value="Unassembled WGS sequence"/>
</dbReference>
<reference evidence="2 3" key="1">
    <citation type="journal article" date="2019" name="Sci. Rep.">
        <title>Orb-weaving spider Araneus ventricosus genome elucidates the spidroin gene catalogue.</title>
        <authorList>
            <person name="Kono N."/>
            <person name="Nakamura H."/>
            <person name="Ohtoshi R."/>
            <person name="Moran D.A.P."/>
            <person name="Shinohara A."/>
            <person name="Yoshida Y."/>
            <person name="Fujiwara M."/>
            <person name="Mori M."/>
            <person name="Tomita M."/>
            <person name="Arakawa K."/>
        </authorList>
    </citation>
    <scope>NUCLEOTIDE SEQUENCE [LARGE SCALE GENOMIC DNA]</scope>
</reference>
<comment type="caution">
    <text evidence="2">The sequence shown here is derived from an EMBL/GenBank/DDBJ whole genome shotgun (WGS) entry which is preliminary data.</text>
</comment>
<evidence type="ECO:0000313" key="2">
    <source>
        <dbReference type="EMBL" id="GBO10454.1"/>
    </source>
</evidence>
<evidence type="ECO:0000313" key="3">
    <source>
        <dbReference type="Proteomes" id="UP000499080"/>
    </source>
</evidence>
<feature type="compositionally biased region" description="Basic and acidic residues" evidence="1">
    <location>
        <begin position="143"/>
        <end position="154"/>
    </location>
</feature>